<name>A0A1X7KER6_9SPHI</name>
<sequence>MIKILVVDDLVVKREKIVNVILDNHDIQKGNIAEAKSVKEARKILYKEYFDLMILDLVLPIEENGESLAKNGINFLHETGINPSIKPPIHIVGISGYQEQILDYSEEFSKKLWNLIEYSEDSSNWEDQLKSIIFHLVRTRQQFITASFSTQSDVIISYLEENNLPNTLIGFRWNDIAEGISEIVNRALLTPSRFSNGNKAKNINVSNFKITSEYDFQNLIHIVLRPWIPSTEAENIAVIFDGNTKNADFSIKANSLIIEAKYIDSTGKKNDTLKTLEGLKSFYRSNSNVKALLFLILVEETVNLDKHKIEEEFSQLKSSPPIVVKVFLNTLK</sequence>
<dbReference type="AlphaFoldDB" id="A0A1X7KER6"/>
<feature type="modified residue" description="4-aspartylphosphate" evidence="1">
    <location>
        <position position="56"/>
    </location>
</feature>
<dbReference type="Pfam" id="PF18742">
    <property type="entry name" value="DpnII-MboI"/>
    <property type="match status" value="1"/>
</dbReference>
<dbReference type="Proteomes" id="UP000192980">
    <property type="component" value="Unassembled WGS sequence"/>
</dbReference>
<keyword evidence="4" id="KW-1185">Reference proteome</keyword>
<dbReference type="PROSITE" id="PS50110">
    <property type="entry name" value="RESPONSE_REGULATORY"/>
    <property type="match status" value="1"/>
</dbReference>
<dbReference type="InterPro" id="IPR001789">
    <property type="entry name" value="Sig_transdc_resp-reg_receiver"/>
</dbReference>
<dbReference type="STRING" id="561061.SAMN05660862_2803"/>
<dbReference type="OrthoDB" id="2988699at2"/>
<evidence type="ECO:0000313" key="4">
    <source>
        <dbReference type="Proteomes" id="UP000192980"/>
    </source>
</evidence>
<protein>
    <submittedName>
        <fullName evidence="3">Response regulator receiver domain-containing protein</fullName>
    </submittedName>
</protein>
<dbReference type="EMBL" id="FXAU01000005">
    <property type="protein sequence ID" value="SMG39604.1"/>
    <property type="molecule type" value="Genomic_DNA"/>
</dbReference>
<keyword evidence="1" id="KW-0597">Phosphoprotein</keyword>
<evidence type="ECO:0000259" key="2">
    <source>
        <dbReference type="PROSITE" id="PS50110"/>
    </source>
</evidence>
<proteinExistence type="predicted"/>
<dbReference type="GO" id="GO:0000160">
    <property type="term" value="P:phosphorelay signal transduction system"/>
    <property type="evidence" value="ECO:0007669"/>
    <property type="project" value="InterPro"/>
</dbReference>
<evidence type="ECO:0000256" key="1">
    <source>
        <dbReference type="PROSITE-ProRule" id="PRU00169"/>
    </source>
</evidence>
<gene>
    <name evidence="3" type="ORF">SAMN05660862_2803</name>
</gene>
<reference evidence="3 4" key="1">
    <citation type="submission" date="2017-04" db="EMBL/GenBank/DDBJ databases">
        <authorList>
            <person name="Afonso C.L."/>
            <person name="Miller P.J."/>
            <person name="Scott M.A."/>
            <person name="Spackman E."/>
            <person name="Goraichik I."/>
            <person name="Dimitrov K.M."/>
            <person name="Suarez D.L."/>
            <person name="Swayne D.E."/>
        </authorList>
    </citation>
    <scope>NUCLEOTIDE SEQUENCE [LARGE SCALE GENOMIC DNA]</scope>
    <source>
        <strain evidence="3 4">DSM 22418</strain>
    </source>
</reference>
<organism evidence="3 4">
    <name type="scientific">Sphingobacterium psychroaquaticum</name>
    <dbReference type="NCBI Taxonomy" id="561061"/>
    <lineage>
        <taxon>Bacteria</taxon>
        <taxon>Pseudomonadati</taxon>
        <taxon>Bacteroidota</taxon>
        <taxon>Sphingobacteriia</taxon>
        <taxon>Sphingobacteriales</taxon>
        <taxon>Sphingobacteriaceae</taxon>
        <taxon>Sphingobacterium</taxon>
    </lineage>
</organism>
<dbReference type="Gene3D" id="3.40.50.2300">
    <property type="match status" value="1"/>
</dbReference>
<dbReference type="RefSeq" id="WP_085473526.1">
    <property type="nucleotide sequence ID" value="NZ_FXAU01000005.1"/>
</dbReference>
<feature type="domain" description="Response regulatory" evidence="2">
    <location>
        <begin position="3"/>
        <end position="126"/>
    </location>
</feature>
<evidence type="ECO:0000313" key="3">
    <source>
        <dbReference type="EMBL" id="SMG39604.1"/>
    </source>
</evidence>
<dbReference type="SUPFAM" id="SSF52172">
    <property type="entry name" value="CheY-like"/>
    <property type="match status" value="1"/>
</dbReference>
<dbReference type="InterPro" id="IPR011006">
    <property type="entry name" value="CheY-like_superfamily"/>
</dbReference>
<accession>A0A1X7KER6</accession>